<dbReference type="PANTHER" id="PTHR43581">
    <property type="entry name" value="ATP/GTP PHOSPHATASE"/>
    <property type="match status" value="1"/>
</dbReference>
<reference evidence="2 3" key="1">
    <citation type="submission" date="2020-01" db="EMBL/GenBank/DDBJ databases">
        <title>Ponticoccus aerotolerans gen. nov., sp. nov., an anaerobic bacterium and proposal of Ponticoccusceae fam. nov., Ponticoccusles ord. nov. and Ponticoccuse classis nov. in the phylum Kiritimatiellaeota.</title>
        <authorList>
            <person name="Zhou L.Y."/>
            <person name="Du Z.J."/>
        </authorList>
    </citation>
    <scope>NUCLEOTIDE SEQUENCE [LARGE SCALE GENOMIC DNA]</scope>
    <source>
        <strain evidence="2 3">S-5007</strain>
    </source>
</reference>
<dbReference type="InterPro" id="IPR051396">
    <property type="entry name" value="Bact_Antivir_Def_Nuclease"/>
</dbReference>
<evidence type="ECO:0000313" key="3">
    <source>
        <dbReference type="Proteomes" id="UP000464954"/>
    </source>
</evidence>
<dbReference type="RefSeq" id="WP_160628797.1">
    <property type="nucleotide sequence ID" value="NZ_CP047593.1"/>
</dbReference>
<name>A0A6P1MEW1_9BACT</name>
<dbReference type="PANTHER" id="PTHR43581:SF2">
    <property type="entry name" value="EXCINUCLEASE ATPASE SUBUNIT"/>
    <property type="match status" value="1"/>
</dbReference>
<dbReference type="Gene3D" id="3.40.50.300">
    <property type="entry name" value="P-loop containing nucleotide triphosphate hydrolases"/>
    <property type="match status" value="2"/>
</dbReference>
<dbReference type="Pfam" id="PF13304">
    <property type="entry name" value="AAA_21"/>
    <property type="match status" value="1"/>
</dbReference>
<sequence>MANYIRRVRVVGLFHQENELVVDFEQTINCIYGVNGTGKTVLINLIVNALRVNATELLSAPFESITILTAAEGKRQPETFLTVSKFEDELQYVFHIDCKLDADSPVGFEQCQEFRSGITYIPSFGSHRRRSLRQLAMPFDDDQVLVSADDLWNVINQHVSLTYVPLLRHSSSNDNHMSSDDSTRFRFATGDDNGNEDPNDRVLKGLQKEFSKRYASAQSDIARRLESLSSIIFEKLFLSEQTAEETSGAQQFVADFIQKGKTDEDSDKVESVVSQIRDLHLGIPESNIRNHYKTWFGMQKELLSANKEYQAMQSAGATYSELERDKVLQSWSAAYFNILATSRVYEKLEDAIQEIQKVFLSKQLVLSPFNRFASEVNYFLSGGKSFSFDDSGQFQFMSYGQELDITDLSSGEKHLVAILGRVCFSSFAVTSTFIADEPELSLHLEWQREILPAIKRLSPNIQIIVATHAPAIISNEANKIDIEECYRNG</sequence>
<dbReference type="GO" id="GO:0005524">
    <property type="term" value="F:ATP binding"/>
    <property type="evidence" value="ECO:0007669"/>
    <property type="project" value="InterPro"/>
</dbReference>
<dbReference type="InterPro" id="IPR003959">
    <property type="entry name" value="ATPase_AAA_core"/>
</dbReference>
<evidence type="ECO:0000313" key="2">
    <source>
        <dbReference type="EMBL" id="QHI69615.1"/>
    </source>
</evidence>
<dbReference type="InterPro" id="IPR027417">
    <property type="entry name" value="P-loop_NTPase"/>
</dbReference>
<accession>A0A6P1MEW1</accession>
<feature type="domain" description="ATPase AAA-type core" evidence="1">
    <location>
        <begin position="28"/>
        <end position="474"/>
    </location>
</feature>
<dbReference type="KEGG" id="taer:GT409_09145"/>
<dbReference type="Proteomes" id="UP000464954">
    <property type="component" value="Chromosome"/>
</dbReference>
<keyword evidence="3" id="KW-1185">Reference proteome</keyword>
<dbReference type="EMBL" id="CP047593">
    <property type="protein sequence ID" value="QHI69615.1"/>
    <property type="molecule type" value="Genomic_DNA"/>
</dbReference>
<evidence type="ECO:0000259" key="1">
    <source>
        <dbReference type="Pfam" id="PF13304"/>
    </source>
</evidence>
<organism evidence="2 3">
    <name type="scientific">Tichowtungia aerotolerans</name>
    <dbReference type="NCBI Taxonomy" id="2697043"/>
    <lineage>
        <taxon>Bacteria</taxon>
        <taxon>Pseudomonadati</taxon>
        <taxon>Kiritimatiellota</taxon>
        <taxon>Tichowtungiia</taxon>
        <taxon>Tichowtungiales</taxon>
        <taxon>Tichowtungiaceae</taxon>
        <taxon>Tichowtungia</taxon>
    </lineage>
</organism>
<dbReference type="GO" id="GO:0016887">
    <property type="term" value="F:ATP hydrolysis activity"/>
    <property type="evidence" value="ECO:0007669"/>
    <property type="project" value="InterPro"/>
</dbReference>
<dbReference type="AlphaFoldDB" id="A0A6P1MEW1"/>
<proteinExistence type="predicted"/>
<dbReference type="SUPFAM" id="SSF52540">
    <property type="entry name" value="P-loop containing nucleoside triphosphate hydrolases"/>
    <property type="match status" value="1"/>
</dbReference>
<gene>
    <name evidence="2" type="ORF">GT409_09145</name>
</gene>
<protein>
    <submittedName>
        <fullName evidence="2">AAA family ATPase</fullName>
    </submittedName>
</protein>